<keyword evidence="1" id="KW-0472">Membrane</keyword>
<dbReference type="PIRSF" id="PIRSF033101">
    <property type="entry name" value="UCP033101"/>
    <property type="match status" value="1"/>
</dbReference>
<comment type="caution">
    <text evidence="2">The sequence shown here is derived from an EMBL/GenBank/DDBJ whole genome shotgun (WGS) entry which is preliminary data.</text>
</comment>
<dbReference type="RefSeq" id="WP_060687148.1">
    <property type="nucleotide sequence ID" value="NZ_LGKN01000003.1"/>
</dbReference>
<feature type="transmembrane region" description="Helical" evidence="1">
    <location>
        <begin position="181"/>
        <end position="198"/>
    </location>
</feature>
<evidence type="ECO:0000313" key="3">
    <source>
        <dbReference type="Proteomes" id="UP000050502"/>
    </source>
</evidence>
<keyword evidence="1" id="KW-0812">Transmembrane</keyword>
<gene>
    <name evidence="2" type="ORF">SE16_02430</name>
</gene>
<name>A0A0N8GSH8_9CHLR</name>
<dbReference type="EMBL" id="LGKN01000003">
    <property type="protein sequence ID" value="KPL89338.1"/>
    <property type="molecule type" value="Genomic_DNA"/>
</dbReference>
<dbReference type="AlphaFoldDB" id="A0A0N8GSH8"/>
<keyword evidence="1" id="KW-1133">Transmembrane helix</keyword>
<evidence type="ECO:0008006" key="4">
    <source>
        <dbReference type="Google" id="ProtNLM"/>
    </source>
</evidence>
<reference evidence="2 3" key="1">
    <citation type="submission" date="2015-07" db="EMBL/GenBank/DDBJ databases">
        <title>Whole genome sequence of Ardenticatena maritima DSM 23922.</title>
        <authorList>
            <person name="Hemp J."/>
            <person name="Ward L.M."/>
            <person name="Pace L.A."/>
            <person name="Fischer W.W."/>
        </authorList>
    </citation>
    <scope>NUCLEOTIDE SEQUENCE [LARGE SCALE GENOMIC DNA]</scope>
    <source>
        <strain evidence="2 3">110S</strain>
    </source>
</reference>
<feature type="transmembrane region" description="Helical" evidence="1">
    <location>
        <begin position="112"/>
        <end position="139"/>
    </location>
</feature>
<accession>A0A0N8GSH8</accession>
<evidence type="ECO:0000313" key="2">
    <source>
        <dbReference type="EMBL" id="KPL89338.1"/>
    </source>
</evidence>
<feature type="transmembrane region" description="Helical" evidence="1">
    <location>
        <begin position="230"/>
        <end position="249"/>
    </location>
</feature>
<protein>
    <recommendedName>
        <fullName evidence="4">YhfC family intramembrane metalloprotease</fullName>
    </recommendedName>
</protein>
<proteinExistence type="predicted"/>
<dbReference type="Proteomes" id="UP000050502">
    <property type="component" value="Unassembled WGS sequence"/>
</dbReference>
<dbReference type="Pfam" id="PF10086">
    <property type="entry name" value="YhfC"/>
    <property type="match status" value="1"/>
</dbReference>
<dbReference type="PATRIC" id="fig|872965.6.peg.433"/>
<dbReference type="InterPro" id="IPR011397">
    <property type="entry name" value="YhfC"/>
</dbReference>
<evidence type="ECO:0000256" key="1">
    <source>
        <dbReference type="SAM" id="Phobius"/>
    </source>
</evidence>
<feature type="transmembrane region" description="Helical" evidence="1">
    <location>
        <begin position="6"/>
        <end position="24"/>
    </location>
</feature>
<organism evidence="2 3">
    <name type="scientific">Ardenticatena maritima</name>
    <dbReference type="NCBI Taxonomy" id="872965"/>
    <lineage>
        <taxon>Bacteria</taxon>
        <taxon>Bacillati</taxon>
        <taxon>Chloroflexota</taxon>
        <taxon>Ardenticatenia</taxon>
        <taxon>Ardenticatenales</taxon>
        <taxon>Ardenticatenaceae</taxon>
        <taxon>Ardenticatena</taxon>
    </lineage>
</organism>
<feature type="transmembrane region" description="Helical" evidence="1">
    <location>
        <begin position="72"/>
        <end position="91"/>
    </location>
</feature>
<sequence length="269" mass="29494">MLLLFFLVELVGVVLGPLAVAFWWRRRSGATWQAWFFGVATFTVSQLILRLPLLTLLTMALRDVDVSPSSPAVWAFNAVVLSFSAGLFEEWGRWFFLKYLAKRVRDFREGVMFGLGHGGIEAIVLVGLNVLGTLVLLLMGDTILAQLSALAPQDADAVRQQIEAVRTLPAWAPLLGLWERVLAMTLHVALTLLVVHAVRQQRRALVWLAVGWHGLFNLLALAVLRLTESTLAVEVALTIATLASVWGIGRLRGVLTAGQMTIDSAESAC</sequence>
<feature type="transmembrane region" description="Helical" evidence="1">
    <location>
        <begin position="36"/>
        <end position="60"/>
    </location>
</feature>
<feature type="transmembrane region" description="Helical" evidence="1">
    <location>
        <begin position="205"/>
        <end position="224"/>
    </location>
</feature>